<gene>
    <name evidence="1" type="ORF">LC087_07445</name>
</gene>
<keyword evidence="2" id="KW-1185">Reference proteome</keyword>
<proteinExistence type="predicted"/>
<name>A0ABY9JZR9_9BACI</name>
<organism evidence="1 2">
    <name type="scientific">Bacillus carboniphilus</name>
    <dbReference type="NCBI Taxonomy" id="86663"/>
    <lineage>
        <taxon>Bacteria</taxon>
        <taxon>Bacillati</taxon>
        <taxon>Bacillota</taxon>
        <taxon>Bacilli</taxon>
        <taxon>Bacillales</taxon>
        <taxon>Bacillaceae</taxon>
        <taxon>Bacillus</taxon>
    </lineage>
</organism>
<dbReference type="EMBL" id="CP129013">
    <property type="protein sequence ID" value="WLR43935.1"/>
    <property type="molecule type" value="Genomic_DNA"/>
</dbReference>
<dbReference type="PROSITE" id="PS51257">
    <property type="entry name" value="PROKAR_LIPOPROTEIN"/>
    <property type="match status" value="1"/>
</dbReference>
<evidence type="ECO:0008006" key="3">
    <source>
        <dbReference type="Google" id="ProtNLM"/>
    </source>
</evidence>
<reference evidence="1 2" key="1">
    <citation type="submission" date="2023-06" db="EMBL/GenBank/DDBJ databases">
        <title>Five Gram-positive bacteria isolated from mangrove sediments in Shenzhen, Guangdong, China.</title>
        <authorList>
            <person name="Yu S."/>
            <person name="Zheng W."/>
            <person name="Huang Y."/>
        </authorList>
    </citation>
    <scope>NUCLEOTIDE SEQUENCE [LARGE SCALE GENOMIC DNA]</scope>
    <source>
        <strain evidence="1 2">SaN35-3</strain>
    </source>
</reference>
<evidence type="ECO:0000313" key="1">
    <source>
        <dbReference type="EMBL" id="WLR43935.1"/>
    </source>
</evidence>
<dbReference type="Proteomes" id="UP001197974">
    <property type="component" value="Chromosome"/>
</dbReference>
<accession>A0ABY9JZR9</accession>
<dbReference type="RefSeq" id="WP_306020506.1">
    <property type="nucleotide sequence ID" value="NZ_CP129013.1"/>
</dbReference>
<protein>
    <recommendedName>
        <fullName evidence="3">Lipoprotein</fullName>
    </recommendedName>
</protein>
<sequence>MRKVYPISLFLSVSILLSGCTFPQSEEESSGKLIKSSSLIEELSGCRSG</sequence>
<evidence type="ECO:0000313" key="2">
    <source>
        <dbReference type="Proteomes" id="UP001197974"/>
    </source>
</evidence>